<reference evidence="2 3" key="1">
    <citation type="submission" date="2024-10" db="EMBL/GenBank/DDBJ databases">
        <title>Updated reference genomes for cyclostephanoid diatoms.</title>
        <authorList>
            <person name="Roberts W.R."/>
            <person name="Alverson A.J."/>
        </authorList>
    </citation>
    <scope>NUCLEOTIDE SEQUENCE [LARGE SCALE GENOMIC DNA]</scope>
    <source>
        <strain evidence="2 3">AJA010-31</strain>
    </source>
</reference>
<evidence type="ECO:0000313" key="3">
    <source>
        <dbReference type="Proteomes" id="UP001530400"/>
    </source>
</evidence>
<accession>A0ABD3N0S3</accession>
<comment type="caution">
    <text evidence="2">The sequence shown here is derived from an EMBL/GenBank/DDBJ whole genome shotgun (WGS) entry which is preliminary data.</text>
</comment>
<sequence length="684" mass="75526">MAPTALSVALLLRQRRRRPISHAAVIATSTILFSCSYSEAKIDVQNENHRRAIDISNNPYAAPILQSLSSCADGQASLQLTLNTDAHSADDNSWRISRLGSVIESGSVTTDDAVVGTTVCLDVSNDHECWDFELHDDFGDGLTAPHSDSGGTPGSFTLYLNDVLVASHTTVPCLLENESGKSNECASKHGFEYCGLRICRVGESVSVSNLQGSQCSIDERQCGSDSSTSLSTSDAFQVHLNTDGYSADISWDLRDTAGNLVLSGGNTDIIGTLAQPGAVEFDNFESFHSSMCLPQDECYDFRVYDVYGDGISCGADGSISLSFPGGKSLRQEDENVANLQRLDDGTKTLACMDKKEKSAWHLWSFCHIRVCQDGSVTGLEGNQCSFGDEELVDPNATGYIVGVAMSLNSQAASPDKNEKPCSEGGDCTLAQEFSITEPELMTASFEEKGEDLNWAEYFHLLIGVKDNESSVDKPVGVISPNSQAAASHEEHRLTLETFYVNLLSPDSPYKLKYYRPHQMSIAISTHLLSYLLNDIEGWEDDNAPLHFELDCKKSSQQFDSDQEQVIECNGDAIFPKSSLPKKSAMIDLIHQAFAGEYHVKFLEYMYVDYDPESYTLDESSDLTKKEKKEQKLQDKLQQNSEEANTEKDEKDELRDSLKEDGLSKREWKKEIRNKTEGRYLRIGY</sequence>
<organism evidence="2 3">
    <name type="scientific">Cyclotella atomus</name>
    <dbReference type="NCBI Taxonomy" id="382360"/>
    <lineage>
        <taxon>Eukaryota</taxon>
        <taxon>Sar</taxon>
        <taxon>Stramenopiles</taxon>
        <taxon>Ochrophyta</taxon>
        <taxon>Bacillariophyta</taxon>
        <taxon>Coscinodiscophyceae</taxon>
        <taxon>Thalassiosirophycidae</taxon>
        <taxon>Stephanodiscales</taxon>
        <taxon>Stephanodiscaceae</taxon>
        <taxon>Cyclotella</taxon>
    </lineage>
</organism>
<evidence type="ECO:0000256" key="1">
    <source>
        <dbReference type="SAM" id="MobiDB-lite"/>
    </source>
</evidence>
<dbReference type="AlphaFoldDB" id="A0ABD3N0S3"/>
<gene>
    <name evidence="2" type="ORF">ACHAWO_009917</name>
</gene>
<dbReference type="EMBL" id="JALLPJ020001326">
    <property type="protein sequence ID" value="KAL3769745.1"/>
    <property type="molecule type" value="Genomic_DNA"/>
</dbReference>
<feature type="region of interest" description="Disordered" evidence="1">
    <location>
        <begin position="627"/>
        <end position="659"/>
    </location>
</feature>
<protein>
    <submittedName>
        <fullName evidence="2">Uncharacterized protein</fullName>
    </submittedName>
</protein>
<name>A0ABD3N0S3_9STRA</name>
<proteinExistence type="predicted"/>
<evidence type="ECO:0000313" key="2">
    <source>
        <dbReference type="EMBL" id="KAL3769745.1"/>
    </source>
</evidence>
<keyword evidence="3" id="KW-1185">Reference proteome</keyword>
<dbReference type="Proteomes" id="UP001530400">
    <property type="component" value="Unassembled WGS sequence"/>
</dbReference>
<feature type="compositionally biased region" description="Basic and acidic residues" evidence="1">
    <location>
        <begin position="644"/>
        <end position="659"/>
    </location>
</feature>